<feature type="domain" description="Trypanosome variant surface glycoprotein B-type N-terminal" evidence="11">
    <location>
        <begin position="8"/>
        <end position="352"/>
    </location>
</feature>
<feature type="compositionally biased region" description="Basic and acidic residues" evidence="9">
    <location>
        <begin position="425"/>
        <end position="440"/>
    </location>
</feature>
<comment type="subcellular location">
    <subcellularLocation>
        <location evidence="2">Cell membrane</location>
        <topology evidence="2">Lipid-anchor</topology>
        <topology evidence="2">GPI-anchor</topology>
    </subcellularLocation>
</comment>
<dbReference type="VEuPathDB" id="TriTrypDB:Tb427_000353000"/>
<evidence type="ECO:0000256" key="2">
    <source>
        <dbReference type="ARBA" id="ARBA00004609"/>
    </source>
</evidence>
<keyword evidence="6" id="KW-0472">Membrane</keyword>
<feature type="signal peptide" evidence="10">
    <location>
        <begin position="1"/>
        <end position="20"/>
    </location>
</feature>
<evidence type="ECO:0000256" key="3">
    <source>
        <dbReference type="ARBA" id="ARBA00022475"/>
    </source>
</evidence>
<keyword evidence="5 10" id="KW-0732">Signal</keyword>
<keyword evidence="4" id="KW-0336">GPI-anchor</keyword>
<dbReference type="VEuPathDB" id="TriTrypDB:Tb927.6.5260"/>
<keyword evidence="3" id="KW-1003">Cell membrane</keyword>
<dbReference type="GO" id="GO:0005886">
    <property type="term" value="C:plasma membrane"/>
    <property type="evidence" value="ECO:0007669"/>
    <property type="project" value="UniProtKB-SubCell"/>
</dbReference>
<dbReference type="InterPro" id="IPR027446">
    <property type="entry name" value="VSG_C_dom_sf"/>
</dbReference>
<proteinExistence type="predicted"/>
<protein>
    <submittedName>
        <fullName evidence="12">Variant surface glycoprotein 1125.422</fullName>
    </submittedName>
</protein>
<evidence type="ECO:0000256" key="8">
    <source>
        <dbReference type="ARBA" id="ARBA00023288"/>
    </source>
</evidence>
<evidence type="ECO:0000256" key="7">
    <source>
        <dbReference type="ARBA" id="ARBA00023180"/>
    </source>
</evidence>
<dbReference type="EMBL" id="KX698717">
    <property type="protein sequence ID" value="APD72673.1"/>
    <property type="molecule type" value="Genomic_DNA"/>
</dbReference>
<evidence type="ECO:0000256" key="6">
    <source>
        <dbReference type="ARBA" id="ARBA00023136"/>
    </source>
</evidence>
<evidence type="ECO:0000256" key="9">
    <source>
        <dbReference type="SAM" id="MobiDB-lite"/>
    </source>
</evidence>
<evidence type="ECO:0000256" key="10">
    <source>
        <dbReference type="SAM" id="SignalP"/>
    </source>
</evidence>
<keyword evidence="8" id="KW-0449">Lipoprotein</keyword>
<comment type="function">
    <text evidence="1">VSG forms a coat on the surface of the parasite. The trypanosome evades the immune response of the host by expressing a series of antigenically distinct VSGs from an estimated 1000 VSG genes.</text>
</comment>
<evidence type="ECO:0000256" key="4">
    <source>
        <dbReference type="ARBA" id="ARBA00022622"/>
    </source>
</evidence>
<evidence type="ECO:0000313" key="12">
    <source>
        <dbReference type="EMBL" id="APD72673.1"/>
    </source>
</evidence>
<dbReference type="Gene3D" id="4.10.110.20">
    <property type="entry name" value="Variant surface glycoprotein MITAT 1.2, VSG 221, C-terminal domain"/>
    <property type="match status" value="1"/>
</dbReference>
<dbReference type="InterPro" id="IPR025932">
    <property type="entry name" value="Trypano_VSG_B_N_dom"/>
</dbReference>
<evidence type="ECO:0000256" key="1">
    <source>
        <dbReference type="ARBA" id="ARBA00002523"/>
    </source>
</evidence>
<evidence type="ECO:0000259" key="11">
    <source>
        <dbReference type="Pfam" id="PF13206"/>
    </source>
</evidence>
<sequence length="463" mass="49897">MNRLIVRFLALCILLRNANAAKNQHAAEFGALCNLFTLKDAGALPAAEEESAPFSDLRTPIYNLNVSVADDDFLKDSNGKYKDLMQGADDAAKLKAWQQHITEIINSKHGPENKHIYAKLTNQAQKASARAIITELLREADKLGTKYEEARLTARTSHLKAIEDIITAIYGNKEGKYTEGEFTGNRNSCGPSNHGNSAVGKKLLDDMICLCTNKAAGTASECGGNNAPQVNGDGTNTGAKAISHITDLCKSPAKPPALTGELIEARLALFHSILGRHPNGQAGDEIRYVLGKYSGSQCDGASEQNCVNYVAQLTPPGTGITWENKMRDAIEKLKAGQTASAALRHYRQQLKNLALTARNTYEAAKLATEGTTLPLPQTTPGVVEITETDTTCEKKGTGDACKPPCKVEGTGKDAKCKLNKEKAKKLEEKTEQKDGGDRKTTNTTGSNSFLIKTSLLTLAFLLF</sequence>
<dbReference type="FunFam" id="4.10.110.20:FF:000002">
    <property type="entry name" value="Variant surface glycoprotein (VSG), putative"/>
    <property type="match status" value="1"/>
</dbReference>
<feature type="chain" id="PRO_5012407593" evidence="10">
    <location>
        <begin position="21"/>
        <end position="463"/>
    </location>
</feature>
<dbReference type="GO" id="GO:0098552">
    <property type="term" value="C:side of membrane"/>
    <property type="evidence" value="ECO:0007669"/>
    <property type="project" value="UniProtKB-KW"/>
</dbReference>
<keyword evidence="7" id="KW-0325">Glycoprotein</keyword>
<dbReference type="SUPFAM" id="SSF118251">
    <property type="entry name" value="Variant surface glycoprotein MITAT 1.2, VSG 221, C-terminal domain"/>
    <property type="match status" value="1"/>
</dbReference>
<evidence type="ECO:0000256" key="5">
    <source>
        <dbReference type="ARBA" id="ARBA00022729"/>
    </source>
</evidence>
<feature type="region of interest" description="Disordered" evidence="9">
    <location>
        <begin position="425"/>
        <end position="444"/>
    </location>
</feature>
<dbReference type="Pfam" id="PF13206">
    <property type="entry name" value="VSG_B"/>
    <property type="match status" value="1"/>
</dbReference>
<reference evidence="12" key="1">
    <citation type="submission" date="2016-08" db="EMBL/GenBank/DDBJ databases">
        <title>VSG repertoire of Trypanosoma brucei EATRO 1125.</title>
        <authorList>
            <person name="Cross G.A."/>
        </authorList>
    </citation>
    <scope>NUCLEOTIDE SEQUENCE</scope>
    <source>
        <strain evidence="12">EATRO 1125</strain>
    </source>
</reference>
<dbReference type="AlphaFoldDB" id="A0A1J0R4B8"/>
<accession>A0A1J0R4B8</accession>
<organism evidence="12">
    <name type="scientific">Trypanosoma brucei</name>
    <dbReference type="NCBI Taxonomy" id="5691"/>
    <lineage>
        <taxon>Eukaryota</taxon>
        <taxon>Discoba</taxon>
        <taxon>Euglenozoa</taxon>
        <taxon>Kinetoplastea</taxon>
        <taxon>Metakinetoplastina</taxon>
        <taxon>Trypanosomatida</taxon>
        <taxon>Trypanosomatidae</taxon>
        <taxon>Trypanosoma</taxon>
    </lineage>
</organism>
<name>A0A1J0R4B8_9TRYP</name>